<dbReference type="Pfam" id="PF17900">
    <property type="entry name" value="Peptidase_M1_N"/>
    <property type="match status" value="1"/>
</dbReference>
<evidence type="ECO:0000256" key="8">
    <source>
        <dbReference type="PIRSR" id="PIRSR634016-1"/>
    </source>
</evidence>
<dbReference type="Gene3D" id="2.60.40.1910">
    <property type="match status" value="1"/>
</dbReference>
<dbReference type="InterPro" id="IPR024571">
    <property type="entry name" value="ERAP1-like_C_dom"/>
</dbReference>
<feature type="domain" description="Aminopeptidase N-like N-terminal" evidence="14">
    <location>
        <begin position="92"/>
        <end position="286"/>
    </location>
</feature>
<keyword evidence="4 9" id="KW-0479">Metal-binding</keyword>
<feature type="domain" description="ERAP1-like C-terminal" evidence="13">
    <location>
        <begin position="628"/>
        <end position="741"/>
    </location>
</feature>
<dbReference type="Pfam" id="PF11838">
    <property type="entry name" value="ERAP1_C"/>
    <property type="match status" value="2"/>
</dbReference>
<sequence>MIGTVAAKETSEMVDDVNEDYTLLVGTIIKIRNECRAEAPSHASRRFCSSTRALLEKRRHMDRQANHVEYAVVNSLCRQRLAEDHENFVRSLSYDLIIRVYLPNYVEFPISKNLTTEGEVTINMVVVQATNAIVLNMKDIVILLDKCEARSNTVRLTITNINIDEHFDRVTFVLAETVHIGQEVSLKVNYVGFVNDKLRGLYQTTYTDLKGKLKMAAVSHCEPMEARRIVPCFDEPKYKAVWNVTIIHPNGTKAIANAMELSETTEPNGKWKVSRFRPTPILASYLVALFVSEFDYDETYTNRGVRFRLWSTPATRHKREFGLKVAITFMELFEEYFGIQDVTMKQDMVALPDFCAGAMENWGLITFRENFLLVYGRPNIVHTSQITVAHELAHQWFGNMVTLKDWNEVWLKEGFAKYFENTMLDNKIDNGLNLYGDLATMDFEKALEKDSFATSHPLCSSIETASEVYESFDDISYSKGSAIIAMTLKIVGEKKFKEGLNHYIKKFFLQNAQGDDWWNSLDQALEGSKEGPNGGSLKMWYIGRQWTRQMGFPLVTVKTLNSTTVKVWQQRYLKNPNALELLKYRSPSYGYKWDILLHYQTGKEIFGSKWLKREEPLYLNIGEGEKAVVVNVDRSGYFRQNYDPRGWQNILKQFKEDHEIYSARTRFGVISDAFAAAQVDRLDYKTVFQLLEYLPKEQSSMVWDIVKSGLVAIVDFFGNEPEAEFAKRYVNKIMKIWIDMTNPWLHSDDPEEGVSSTTEEISTTSEEVSSTTSESRTRRKYSKRSQGNINSESSFDNFLKGSFIESYCKFGSNNCSSTLREIFKNEVYHRCGHNEKASQCVRIRRHLRGCAYCYGVKEIGRTALEKVKNLYALEDDDEERVYLRHGMSCTEEVHELKRSLLNAIDETRNIRKHEIEYIFYRVSKNPVAHQFLLEFLIEKWDAIYARVADFKLIEMILQDCLQILRTDAQIILAEHFKKNAANARNFHVIDEQIEAAKHRRMWYRKHSQELAEFFKSNL</sequence>
<dbReference type="InterPro" id="IPR014782">
    <property type="entry name" value="Peptidase_M1_dom"/>
</dbReference>
<dbReference type="GO" id="GO:0005615">
    <property type="term" value="C:extracellular space"/>
    <property type="evidence" value="ECO:0007669"/>
    <property type="project" value="TreeGrafter"/>
</dbReference>
<keyword evidence="6 9" id="KW-0862">Zinc</keyword>
<dbReference type="GO" id="GO:0016020">
    <property type="term" value="C:membrane"/>
    <property type="evidence" value="ECO:0007669"/>
    <property type="project" value="TreeGrafter"/>
</dbReference>
<gene>
    <name evidence="15" type="primary">Acey_s0003.g1294</name>
    <name evidence="15" type="ORF">Y032_0003g1294</name>
</gene>
<evidence type="ECO:0000256" key="3">
    <source>
        <dbReference type="ARBA" id="ARBA00022670"/>
    </source>
</evidence>
<evidence type="ECO:0000256" key="7">
    <source>
        <dbReference type="ARBA" id="ARBA00023049"/>
    </source>
</evidence>
<evidence type="ECO:0000256" key="5">
    <source>
        <dbReference type="ARBA" id="ARBA00022801"/>
    </source>
</evidence>
<dbReference type="GO" id="GO:0042277">
    <property type="term" value="F:peptide binding"/>
    <property type="evidence" value="ECO:0007669"/>
    <property type="project" value="TreeGrafter"/>
</dbReference>
<dbReference type="PANTHER" id="PTHR11533:SF301">
    <property type="entry name" value="AMINOPEPTIDASE"/>
    <property type="match status" value="1"/>
</dbReference>
<evidence type="ECO:0000256" key="6">
    <source>
        <dbReference type="ARBA" id="ARBA00022833"/>
    </source>
</evidence>
<dbReference type="GO" id="GO:0043171">
    <property type="term" value="P:peptide catabolic process"/>
    <property type="evidence" value="ECO:0007669"/>
    <property type="project" value="TreeGrafter"/>
</dbReference>
<dbReference type="GO" id="GO:0070006">
    <property type="term" value="F:metalloaminopeptidase activity"/>
    <property type="evidence" value="ECO:0007669"/>
    <property type="project" value="TreeGrafter"/>
</dbReference>
<dbReference type="Gene3D" id="1.10.390.10">
    <property type="entry name" value="Neutral Protease Domain 2"/>
    <property type="match status" value="1"/>
</dbReference>
<feature type="active site" description="Proton acceptor" evidence="8">
    <location>
        <position position="391"/>
    </location>
</feature>
<keyword evidence="2" id="KW-0031">Aminopeptidase</keyword>
<evidence type="ECO:0000256" key="11">
    <source>
        <dbReference type="SAM" id="MobiDB-lite"/>
    </source>
</evidence>
<dbReference type="EMBL" id="JARK01001339">
    <property type="protein sequence ID" value="EYC31898.1"/>
    <property type="molecule type" value="Genomic_DNA"/>
</dbReference>
<dbReference type="Proteomes" id="UP000024635">
    <property type="component" value="Unassembled WGS sequence"/>
</dbReference>
<keyword evidence="3" id="KW-0645">Protease</keyword>
<feature type="site" description="Transition state stabilizer" evidence="10">
    <location>
        <position position="477"/>
    </location>
</feature>
<feature type="domain" description="ERAP1-like C-terminal" evidence="13">
    <location>
        <begin position="791"/>
        <end position="996"/>
    </location>
</feature>
<dbReference type="STRING" id="53326.A0A016VYQ2"/>
<dbReference type="GO" id="GO:0006508">
    <property type="term" value="P:proteolysis"/>
    <property type="evidence" value="ECO:0007669"/>
    <property type="project" value="UniProtKB-KW"/>
</dbReference>
<evidence type="ECO:0000259" key="13">
    <source>
        <dbReference type="Pfam" id="PF11838"/>
    </source>
</evidence>
<dbReference type="GO" id="GO:0005737">
    <property type="term" value="C:cytoplasm"/>
    <property type="evidence" value="ECO:0007669"/>
    <property type="project" value="TreeGrafter"/>
</dbReference>
<organism evidence="15 16">
    <name type="scientific">Ancylostoma ceylanicum</name>
    <dbReference type="NCBI Taxonomy" id="53326"/>
    <lineage>
        <taxon>Eukaryota</taxon>
        <taxon>Metazoa</taxon>
        <taxon>Ecdysozoa</taxon>
        <taxon>Nematoda</taxon>
        <taxon>Chromadorea</taxon>
        <taxon>Rhabditida</taxon>
        <taxon>Rhabditina</taxon>
        <taxon>Rhabditomorpha</taxon>
        <taxon>Strongyloidea</taxon>
        <taxon>Ancylostomatidae</taxon>
        <taxon>Ancylostomatinae</taxon>
        <taxon>Ancylostoma</taxon>
    </lineage>
</organism>
<feature type="domain" description="Peptidase M1 membrane alanine aminopeptidase" evidence="12">
    <location>
        <begin position="322"/>
        <end position="526"/>
    </location>
</feature>
<feature type="region of interest" description="Disordered" evidence="11">
    <location>
        <begin position="748"/>
        <end position="788"/>
    </location>
</feature>
<dbReference type="InterPro" id="IPR034016">
    <property type="entry name" value="M1_APN-typ"/>
</dbReference>
<dbReference type="GO" id="GO:0008270">
    <property type="term" value="F:zinc ion binding"/>
    <property type="evidence" value="ECO:0007669"/>
    <property type="project" value="InterPro"/>
</dbReference>
<evidence type="ECO:0000256" key="2">
    <source>
        <dbReference type="ARBA" id="ARBA00022438"/>
    </source>
</evidence>
<name>A0A016VYQ2_9BILA</name>
<evidence type="ECO:0008006" key="17">
    <source>
        <dbReference type="Google" id="ProtNLM"/>
    </source>
</evidence>
<accession>A0A016VYQ2</accession>
<proteinExistence type="inferred from homology"/>
<evidence type="ECO:0000256" key="4">
    <source>
        <dbReference type="ARBA" id="ARBA00022723"/>
    </source>
</evidence>
<feature type="binding site" evidence="9">
    <location>
        <position position="413"/>
    </location>
    <ligand>
        <name>Zn(2+)</name>
        <dbReference type="ChEBI" id="CHEBI:29105"/>
        <note>catalytic</note>
    </ligand>
</feature>
<feature type="compositionally biased region" description="Low complexity" evidence="11">
    <location>
        <begin position="753"/>
        <end position="774"/>
    </location>
</feature>
<evidence type="ECO:0000256" key="10">
    <source>
        <dbReference type="PIRSR" id="PIRSR634016-4"/>
    </source>
</evidence>
<evidence type="ECO:0000259" key="14">
    <source>
        <dbReference type="Pfam" id="PF17900"/>
    </source>
</evidence>
<feature type="binding site" evidence="9">
    <location>
        <position position="394"/>
    </location>
    <ligand>
        <name>Zn(2+)</name>
        <dbReference type="ChEBI" id="CHEBI:29105"/>
        <note>catalytic</note>
    </ligand>
</feature>
<dbReference type="Gene3D" id="1.25.50.20">
    <property type="match status" value="1"/>
</dbReference>
<dbReference type="Gene3D" id="2.60.40.1730">
    <property type="entry name" value="tricorn interacting facor f3 domain"/>
    <property type="match status" value="1"/>
</dbReference>
<dbReference type="InterPro" id="IPR027268">
    <property type="entry name" value="Peptidase_M4/M1_CTD_sf"/>
</dbReference>
<keyword evidence="5" id="KW-0378">Hydrolase</keyword>
<dbReference type="InterPro" id="IPR045357">
    <property type="entry name" value="Aminopeptidase_N-like_N"/>
</dbReference>
<feature type="binding site" evidence="9">
    <location>
        <position position="390"/>
    </location>
    <ligand>
        <name>Zn(2+)</name>
        <dbReference type="ChEBI" id="CHEBI:29105"/>
        <note>catalytic</note>
    </ligand>
</feature>
<dbReference type="InterPro" id="IPR042097">
    <property type="entry name" value="Aminopeptidase_N-like_N_sf"/>
</dbReference>
<dbReference type="PRINTS" id="PR00756">
    <property type="entry name" value="ALADIPTASE"/>
</dbReference>
<evidence type="ECO:0000256" key="9">
    <source>
        <dbReference type="PIRSR" id="PIRSR634016-3"/>
    </source>
</evidence>
<dbReference type="AlphaFoldDB" id="A0A016VYQ2"/>
<comment type="caution">
    <text evidence="15">The sequence shown here is derived from an EMBL/GenBank/DDBJ whole genome shotgun (WGS) entry which is preliminary data.</text>
</comment>
<keyword evidence="7" id="KW-0482">Metalloprotease</keyword>
<dbReference type="FunFam" id="1.10.390.10:FF:000006">
    <property type="entry name" value="Puromycin-sensitive aminopeptidase"/>
    <property type="match status" value="1"/>
</dbReference>
<dbReference type="InterPro" id="IPR001930">
    <property type="entry name" value="Peptidase_M1"/>
</dbReference>
<dbReference type="Pfam" id="PF01433">
    <property type="entry name" value="Peptidase_M1"/>
    <property type="match status" value="1"/>
</dbReference>
<dbReference type="InterPro" id="IPR050344">
    <property type="entry name" value="Peptidase_M1_aminopeptidases"/>
</dbReference>
<dbReference type="OrthoDB" id="5786529at2759"/>
<keyword evidence="16" id="KW-1185">Reference proteome</keyword>
<evidence type="ECO:0000256" key="1">
    <source>
        <dbReference type="ARBA" id="ARBA00010136"/>
    </source>
</evidence>
<evidence type="ECO:0000313" key="15">
    <source>
        <dbReference type="EMBL" id="EYC31898.1"/>
    </source>
</evidence>
<dbReference type="PANTHER" id="PTHR11533">
    <property type="entry name" value="PROTEASE M1 ZINC METALLOPROTEASE"/>
    <property type="match status" value="1"/>
</dbReference>
<dbReference type="CDD" id="cd09601">
    <property type="entry name" value="M1_APN-Q_like"/>
    <property type="match status" value="1"/>
</dbReference>
<evidence type="ECO:0000259" key="12">
    <source>
        <dbReference type="Pfam" id="PF01433"/>
    </source>
</evidence>
<reference evidence="16" key="1">
    <citation type="journal article" date="2015" name="Nat. Genet.">
        <title>The genome and transcriptome of the zoonotic hookworm Ancylostoma ceylanicum identify infection-specific gene families.</title>
        <authorList>
            <person name="Schwarz E.M."/>
            <person name="Hu Y."/>
            <person name="Antoshechkin I."/>
            <person name="Miller M.M."/>
            <person name="Sternberg P.W."/>
            <person name="Aroian R.V."/>
        </authorList>
    </citation>
    <scope>NUCLEOTIDE SEQUENCE</scope>
    <source>
        <strain evidence="16">HY135</strain>
    </source>
</reference>
<evidence type="ECO:0000313" key="16">
    <source>
        <dbReference type="Proteomes" id="UP000024635"/>
    </source>
</evidence>
<dbReference type="SUPFAM" id="SSF63737">
    <property type="entry name" value="Leukotriene A4 hydrolase N-terminal domain"/>
    <property type="match status" value="1"/>
</dbReference>
<dbReference type="SUPFAM" id="SSF55486">
    <property type="entry name" value="Metalloproteases ('zincins'), catalytic domain"/>
    <property type="match status" value="1"/>
</dbReference>
<protein>
    <recommendedName>
        <fullName evidence="17">Aminopeptidase</fullName>
    </recommendedName>
</protein>
<comment type="similarity">
    <text evidence="1">Belongs to the peptidase M1 family.</text>
</comment>
<comment type="cofactor">
    <cofactor evidence="9">
        <name>Zn(2+)</name>
        <dbReference type="ChEBI" id="CHEBI:29105"/>
    </cofactor>
    <text evidence="9">Binds 1 zinc ion per subunit.</text>
</comment>